<feature type="transmembrane region" description="Helical" evidence="1">
    <location>
        <begin position="7"/>
        <end position="34"/>
    </location>
</feature>
<protein>
    <submittedName>
        <fullName evidence="2">Uncharacterized protein</fullName>
    </submittedName>
</protein>
<dbReference type="VEuPathDB" id="FungiDB:BD410DRAFT_797505"/>
<name>A0A4Y7PEF4_9AGAM</name>
<evidence type="ECO:0000256" key="1">
    <source>
        <dbReference type="SAM" id="Phobius"/>
    </source>
</evidence>
<feature type="transmembrane region" description="Helical" evidence="1">
    <location>
        <begin position="40"/>
        <end position="61"/>
    </location>
</feature>
<organism evidence="2 3">
    <name type="scientific">Rickenella mellea</name>
    <dbReference type="NCBI Taxonomy" id="50990"/>
    <lineage>
        <taxon>Eukaryota</taxon>
        <taxon>Fungi</taxon>
        <taxon>Dikarya</taxon>
        <taxon>Basidiomycota</taxon>
        <taxon>Agaricomycotina</taxon>
        <taxon>Agaricomycetes</taxon>
        <taxon>Hymenochaetales</taxon>
        <taxon>Rickenellaceae</taxon>
        <taxon>Rickenella</taxon>
    </lineage>
</organism>
<dbReference type="AlphaFoldDB" id="A0A4Y7PEF4"/>
<dbReference type="PROSITE" id="PS51257">
    <property type="entry name" value="PROKAR_LIPOPROTEIN"/>
    <property type="match status" value="1"/>
</dbReference>
<proteinExistence type="predicted"/>
<keyword evidence="1" id="KW-0812">Transmembrane</keyword>
<evidence type="ECO:0000313" key="2">
    <source>
        <dbReference type="EMBL" id="TDL13784.1"/>
    </source>
</evidence>
<gene>
    <name evidence="2" type="ORF">BD410DRAFT_797505</name>
</gene>
<reference evidence="2 3" key="1">
    <citation type="submission" date="2018-06" db="EMBL/GenBank/DDBJ databases">
        <title>A transcriptomic atlas of mushroom development highlights an independent origin of complex multicellularity.</title>
        <authorList>
            <consortium name="DOE Joint Genome Institute"/>
            <person name="Krizsan K."/>
            <person name="Almasi E."/>
            <person name="Merenyi Z."/>
            <person name="Sahu N."/>
            <person name="Viragh M."/>
            <person name="Koszo T."/>
            <person name="Mondo S."/>
            <person name="Kiss B."/>
            <person name="Balint B."/>
            <person name="Kues U."/>
            <person name="Barry K."/>
            <person name="Hegedus J.C."/>
            <person name="Henrissat B."/>
            <person name="Johnson J."/>
            <person name="Lipzen A."/>
            <person name="Ohm R."/>
            <person name="Nagy I."/>
            <person name="Pangilinan J."/>
            <person name="Yan J."/>
            <person name="Xiong Y."/>
            <person name="Grigoriev I.V."/>
            <person name="Hibbett D.S."/>
            <person name="Nagy L.G."/>
        </authorList>
    </citation>
    <scope>NUCLEOTIDE SEQUENCE [LARGE SCALE GENOMIC DNA]</scope>
    <source>
        <strain evidence="2 3">SZMC22713</strain>
    </source>
</reference>
<feature type="transmembrane region" description="Helical" evidence="1">
    <location>
        <begin position="122"/>
        <end position="142"/>
    </location>
</feature>
<evidence type="ECO:0000313" key="3">
    <source>
        <dbReference type="Proteomes" id="UP000294933"/>
    </source>
</evidence>
<sequence length="154" mass="16826">MSRKYDGLAIATVSVTFLWMVQILAVSFGCHLLYPHENQYEAKLIGIIGGWFPAVVVVLLARSVPLQCPDPSWIHILLEAISIITLPSVSGMMSGYIGFLLLDSLASTRVGTLALRQIKLSGAVGGLMFLPTFTPVIAWLQVQRSRQRSEAKAN</sequence>
<feature type="transmembrane region" description="Helical" evidence="1">
    <location>
        <begin position="73"/>
        <end position="102"/>
    </location>
</feature>
<dbReference type="Proteomes" id="UP000294933">
    <property type="component" value="Unassembled WGS sequence"/>
</dbReference>
<accession>A0A4Y7PEF4</accession>
<keyword evidence="3" id="KW-1185">Reference proteome</keyword>
<keyword evidence="1" id="KW-0472">Membrane</keyword>
<dbReference type="EMBL" id="ML170465">
    <property type="protein sequence ID" value="TDL13784.1"/>
    <property type="molecule type" value="Genomic_DNA"/>
</dbReference>
<keyword evidence="1" id="KW-1133">Transmembrane helix</keyword>